<evidence type="ECO:0000313" key="3">
    <source>
        <dbReference type="EMBL" id="GJD43903.1"/>
    </source>
</evidence>
<feature type="compositionally biased region" description="Basic and acidic residues" evidence="1">
    <location>
        <begin position="63"/>
        <end position="78"/>
    </location>
</feature>
<dbReference type="RefSeq" id="WP_147753225.1">
    <property type="nucleotide sequence ID" value="NZ_BPQG01000025.1"/>
</dbReference>
<evidence type="ECO:0000256" key="1">
    <source>
        <dbReference type="SAM" id="MobiDB-lite"/>
    </source>
</evidence>
<dbReference type="Proteomes" id="UP001055117">
    <property type="component" value="Unassembled WGS sequence"/>
</dbReference>
<keyword evidence="2" id="KW-0732">Signal</keyword>
<proteinExistence type="predicted"/>
<protein>
    <recommendedName>
        <fullName evidence="5">Secreted protein</fullName>
    </recommendedName>
</protein>
<reference evidence="3 4" key="1">
    <citation type="journal article" date="2021" name="Front. Microbiol.">
        <title>Comprehensive Comparative Genomics and Phenotyping of Methylobacterium Species.</title>
        <authorList>
            <person name="Alessa O."/>
            <person name="Ogura Y."/>
            <person name="Fujitani Y."/>
            <person name="Takami H."/>
            <person name="Hayashi T."/>
            <person name="Sahin N."/>
            <person name="Tani A."/>
        </authorList>
    </citation>
    <scope>NUCLEOTIDE SEQUENCE [LARGE SCALE GENOMIC DNA]</scope>
    <source>
        <strain evidence="3 4">DSM 23679</strain>
    </source>
</reference>
<sequence>MRILVPAAAILALAGIQAATAQTTVIERRAPDTVVVDRPATESKTVETRESSDGCSTKTVTKTNDEGDRKTVSRERCD</sequence>
<organism evidence="3 4">
    <name type="scientific">Methylobacterium cerastii</name>
    <dbReference type="NCBI Taxonomy" id="932741"/>
    <lineage>
        <taxon>Bacteria</taxon>
        <taxon>Pseudomonadati</taxon>
        <taxon>Pseudomonadota</taxon>
        <taxon>Alphaproteobacteria</taxon>
        <taxon>Hyphomicrobiales</taxon>
        <taxon>Methylobacteriaceae</taxon>
        <taxon>Methylobacterium</taxon>
    </lineage>
</organism>
<feature type="chain" id="PRO_5045945121" description="Secreted protein" evidence="2">
    <location>
        <begin position="22"/>
        <end position="78"/>
    </location>
</feature>
<evidence type="ECO:0008006" key="5">
    <source>
        <dbReference type="Google" id="ProtNLM"/>
    </source>
</evidence>
<name>A0ABQ4QFD2_9HYPH</name>
<feature type="region of interest" description="Disordered" evidence="1">
    <location>
        <begin position="37"/>
        <end position="78"/>
    </location>
</feature>
<evidence type="ECO:0000256" key="2">
    <source>
        <dbReference type="SAM" id="SignalP"/>
    </source>
</evidence>
<gene>
    <name evidence="3" type="ORF">AFCDBAGC_1764</name>
</gene>
<comment type="caution">
    <text evidence="3">The sequence shown here is derived from an EMBL/GenBank/DDBJ whole genome shotgun (WGS) entry which is preliminary data.</text>
</comment>
<feature type="signal peptide" evidence="2">
    <location>
        <begin position="1"/>
        <end position="21"/>
    </location>
</feature>
<feature type="compositionally biased region" description="Polar residues" evidence="1">
    <location>
        <begin position="53"/>
        <end position="62"/>
    </location>
</feature>
<accession>A0ABQ4QFD2</accession>
<evidence type="ECO:0000313" key="4">
    <source>
        <dbReference type="Proteomes" id="UP001055117"/>
    </source>
</evidence>
<dbReference type="EMBL" id="BPQG01000025">
    <property type="protein sequence ID" value="GJD43903.1"/>
    <property type="molecule type" value="Genomic_DNA"/>
</dbReference>
<feature type="compositionally biased region" description="Basic and acidic residues" evidence="1">
    <location>
        <begin position="39"/>
        <end position="52"/>
    </location>
</feature>
<keyword evidence="4" id="KW-1185">Reference proteome</keyword>